<sequence>MVYVDRDNLPQSWAELERVFREEGMEVTPRNLSNEALDRIYS</sequence>
<reference evidence="1 2" key="1">
    <citation type="submission" date="2021-01" db="EMBL/GenBank/DDBJ databases">
        <title>Genomic Encyclopedia of Type Strains, Phase IV (KMG-IV): sequencing the most valuable type-strain genomes for metagenomic binning, comparative biology and taxonomic classification.</title>
        <authorList>
            <person name="Goeker M."/>
        </authorList>
    </citation>
    <scope>NUCLEOTIDE SEQUENCE [LARGE SCALE GENOMIC DNA]</scope>
    <source>
        <strain evidence="1 2">DSM 23711</strain>
    </source>
</reference>
<accession>A0ABS2N3L7</accession>
<gene>
    <name evidence="1" type="ORF">JOC48_003258</name>
</gene>
<keyword evidence="2" id="KW-1185">Reference proteome</keyword>
<evidence type="ECO:0000313" key="2">
    <source>
        <dbReference type="Proteomes" id="UP001296943"/>
    </source>
</evidence>
<dbReference type="RefSeq" id="WP_275580757.1">
    <property type="nucleotide sequence ID" value="NZ_JAFBDR010000020.1"/>
</dbReference>
<comment type="caution">
    <text evidence="1">The sequence shown here is derived from an EMBL/GenBank/DDBJ whole genome shotgun (WGS) entry which is preliminary data.</text>
</comment>
<protein>
    <submittedName>
        <fullName evidence="1">Uncharacterized protein</fullName>
    </submittedName>
</protein>
<dbReference type="Proteomes" id="UP001296943">
    <property type="component" value="Unassembled WGS sequence"/>
</dbReference>
<dbReference type="EMBL" id="JAFBDR010000020">
    <property type="protein sequence ID" value="MBM7572727.1"/>
    <property type="molecule type" value="Genomic_DNA"/>
</dbReference>
<proteinExistence type="predicted"/>
<name>A0ABS2N3L7_9BACI</name>
<evidence type="ECO:0000313" key="1">
    <source>
        <dbReference type="EMBL" id="MBM7572727.1"/>
    </source>
</evidence>
<organism evidence="1 2">
    <name type="scientific">Aquibacillus albus</name>
    <dbReference type="NCBI Taxonomy" id="1168171"/>
    <lineage>
        <taxon>Bacteria</taxon>
        <taxon>Bacillati</taxon>
        <taxon>Bacillota</taxon>
        <taxon>Bacilli</taxon>
        <taxon>Bacillales</taxon>
        <taxon>Bacillaceae</taxon>
        <taxon>Aquibacillus</taxon>
    </lineage>
</organism>